<name>A0A381N9X1_9ZZZZ</name>
<feature type="domain" description="N-acetyltransferase" evidence="1">
    <location>
        <begin position="8"/>
        <end position="157"/>
    </location>
</feature>
<accession>A0A381N9X1</accession>
<gene>
    <name evidence="2" type="ORF">METZ01_LOCUS3207</name>
</gene>
<organism evidence="2">
    <name type="scientific">marine metagenome</name>
    <dbReference type="NCBI Taxonomy" id="408172"/>
    <lineage>
        <taxon>unclassified sequences</taxon>
        <taxon>metagenomes</taxon>
        <taxon>ecological metagenomes</taxon>
    </lineage>
</organism>
<proteinExistence type="predicted"/>
<dbReference type="AlphaFoldDB" id="A0A381N9X1"/>
<reference evidence="2" key="1">
    <citation type="submission" date="2018-05" db="EMBL/GenBank/DDBJ databases">
        <authorList>
            <person name="Lanie J.A."/>
            <person name="Ng W.-L."/>
            <person name="Kazmierczak K.M."/>
            <person name="Andrzejewski T.M."/>
            <person name="Davidsen T.M."/>
            <person name="Wayne K.J."/>
            <person name="Tettelin H."/>
            <person name="Glass J.I."/>
            <person name="Rusch D."/>
            <person name="Podicherti R."/>
            <person name="Tsui H.-C.T."/>
            <person name="Winkler M.E."/>
        </authorList>
    </citation>
    <scope>NUCLEOTIDE SEQUENCE</scope>
</reference>
<sequence length="173" mass="19896">MNPKIEYLPDDNVTDTLDHELRGLLTTCFTKPQDVVFRDRRYFREPYPHRWVMRDENYSIVAHIGVHEKQVETEGLTYRIGGIAEVCVHPDYRGKGYVRMMLKCIHAWLSEHGFAFAVLFGDTLVYRSSGYVQVTNLFLGGSQEGWKQINGMIRDLSGTPWPSEDVHLSGPGF</sequence>
<dbReference type="Pfam" id="PF13527">
    <property type="entry name" value="Acetyltransf_9"/>
    <property type="match status" value="1"/>
</dbReference>
<dbReference type="GO" id="GO:0016747">
    <property type="term" value="F:acyltransferase activity, transferring groups other than amino-acyl groups"/>
    <property type="evidence" value="ECO:0007669"/>
    <property type="project" value="InterPro"/>
</dbReference>
<dbReference type="Gene3D" id="3.40.630.30">
    <property type="match status" value="1"/>
</dbReference>
<dbReference type="InterPro" id="IPR000182">
    <property type="entry name" value="GNAT_dom"/>
</dbReference>
<dbReference type="InterPro" id="IPR016181">
    <property type="entry name" value="Acyl_CoA_acyltransferase"/>
</dbReference>
<evidence type="ECO:0000259" key="1">
    <source>
        <dbReference type="PROSITE" id="PS51186"/>
    </source>
</evidence>
<dbReference type="EMBL" id="UINC01000166">
    <property type="protein sequence ID" value="SUZ50353.1"/>
    <property type="molecule type" value="Genomic_DNA"/>
</dbReference>
<protein>
    <recommendedName>
        <fullName evidence="1">N-acetyltransferase domain-containing protein</fullName>
    </recommendedName>
</protein>
<dbReference type="PROSITE" id="PS51186">
    <property type="entry name" value="GNAT"/>
    <property type="match status" value="1"/>
</dbReference>
<dbReference type="CDD" id="cd04301">
    <property type="entry name" value="NAT_SF"/>
    <property type="match status" value="1"/>
</dbReference>
<evidence type="ECO:0000313" key="2">
    <source>
        <dbReference type="EMBL" id="SUZ50353.1"/>
    </source>
</evidence>
<dbReference type="SUPFAM" id="SSF55729">
    <property type="entry name" value="Acyl-CoA N-acyltransferases (Nat)"/>
    <property type="match status" value="1"/>
</dbReference>